<dbReference type="InterPro" id="IPR003305">
    <property type="entry name" value="CenC_carb-bd"/>
</dbReference>
<dbReference type="GO" id="GO:0004553">
    <property type="term" value="F:hydrolase activity, hydrolyzing O-glycosyl compounds"/>
    <property type="evidence" value="ECO:0007669"/>
    <property type="project" value="InterPro"/>
</dbReference>
<dbReference type="Gene3D" id="3.20.20.80">
    <property type="entry name" value="Glycosidases"/>
    <property type="match status" value="2"/>
</dbReference>
<keyword evidence="2 3" id="KW-0378">Hydrolase</keyword>
<proteinExistence type="inferred from homology"/>
<accession>A0AAN2BM80</accession>
<dbReference type="Pfam" id="PF02018">
    <property type="entry name" value="CBM_4_9"/>
    <property type="match status" value="1"/>
</dbReference>
<comment type="similarity">
    <text evidence="1 3">Belongs to the glycosyl hydrolase 31 family.</text>
</comment>
<evidence type="ECO:0000313" key="9">
    <source>
        <dbReference type="EMBL" id="BCD99797.1"/>
    </source>
</evidence>
<keyword evidence="4" id="KW-0732">Signal</keyword>
<protein>
    <submittedName>
        <fullName evidence="9">Uncharacterized protein</fullName>
    </submittedName>
</protein>
<dbReference type="InterPro" id="IPR008979">
    <property type="entry name" value="Galactose-bd-like_sf"/>
</dbReference>
<dbReference type="InterPro" id="IPR048395">
    <property type="entry name" value="Glyco_hydro_31_C"/>
</dbReference>
<evidence type="ECO:0000256" key="2">
    <source>
        <dbReference type="ARBA" id="ARBA00022801"/>
    </source>
</evidence>
<feature type="domain" description="DUF5110" evidence="7">
    <location>
        <begin position="680"/>
        <end position="751"/>
    </location>
</feature>
<dbReference type="Pfam" id="PF17137">
    <property type="entry name" value="DUF5110"/>
    <property type="match status" value="1"/>
</dbReference>
<feature type="signal peptide" evidence="4">
    <location>
        <begin position="1"/>
        <end position="24"/>
    </location>
</feature>
<feature type="domain" description="Glycosyl hydrolase family 31 C-terminal" evidence="8">
    <location>
        <begin position="573"/>
        <end position="663"/>
    </location>
</feature>
<evidence type="ECO:0000259" key="5">
    <source>
        <dbReference type="Pfam" id="PF01055"/>
    </source>
</evidence>
<feature type="domain" description="Glycoside hydrolase family 31 TIM barrel" evidence="5">
    <location>
        <begin position="457"/>
        <end position="563"/>
    </location>
</feature>
<evidence type="ECO:0000313" key="10">
    <source>
        <dbReference type="Proteomes" id="UP001320119"/>
    </source>
</evidence>
<feature type="chain" id="PRO_5042831034" evidence="4">
    <location>
        <begin position="25"/>
        <end position="811"/>
    </location>
</feature>
<dbReference type="PANTHER" id="PTHR43863">
    <property type="entry name" value="HYDROLASE, PUTATIVE (AFU_ORTHOLOGUE AFUA_1G03140)-RELATED"/>
    <property type="match status" value="1"/>
</dbReference>
<dbReference type="Proteomes" id="UP001320119">
    <property type="component" value="Chromosome"/>
</dbReference>
<dbReference type="InterPro" id="IPR013780">
    <property type="entry name" value="Glyco_hydro_b"/>
</dbReference>
<evidence type="ECO:0000259" key="7">
    <source>
        <dbReference type="Pfam" id="PF17137"/>
    </source>
</evidence>
<dbReference type="RefSeq" id="WP_236985096.1">
    <property type="nucleotide sequence ID" value="NZ_AP023086.1"/>
</dbReference>
<evidence type="ECO:0000256" key="3">
    <source>
        <dbReference type="RuleBase" id="RU361185"/>
    </source>
</evidence>
<keyword evidence="10" id="KW-1185">Reference proteome</keyword>
<reference evidence="9 10" key="1">
    <citation type="journal article" date="2022" name="IScience">
        <title>An ultrasensitive nanofiber-based assay for enzymatic hydrolysis and deep-sea microbial degradation of cellulose.</title>
        <authorList>
            <person name="Tsudome M."/>
            <person name="Tachioka M."/>
            <person name="Miyazaki M."/>
            <person name="Uchimura K."/>
            <person name="Tsuda M."/>
            <person name="Takaki Y."/>
            <person name="Deguchi S."/>
        </authorList>
    </citation>
    <scope>NUCLEOTIDE SEQUENCE [LARGE SCALE GENOMIC DNA]</scope>
    <source>
        <strain evidence="9 10">GE09</strain>
    </source>
</reference>
<dbReference type="Pfam" id="PF21365">
    <property type="entry name" value="Glyco_hydro_31_3rd"/>
    <property type="match status" value="1"/>
</dbReference>
<dbReference type="EMBL" id="AP023086">
    <property type="protein sequence ID" value="BCD99797.1"/>
    <property type="molecule type" value="Genomic_DNA"/>
</dbReference>
<dbReference type="Pfam" id="PF01055">
    <property type="entry name" value="Glyco_hydro_31_2nd"/>
    <property type="match status" value="2"/>
</dbReference>
<dbReference type="Gene3D" id="2.60.120.260">
    <property type="entry name" value="Galactose-binding domain-like"/>
    <property type="match status" value="1"/>
</dbReference>
<dbReference type="AlphaFoldDB" id="A0AAN2BM80"/>
<keyword evidence="3" id="KW-0326">Glycosidase</keyword>
<gene>
    <name evidence="9" type="ORF">MARGE09_P3999</name>
</gene>
<feature type="domain" description="Glycoside hydrolase family 31 TIM barrel" evidence="5">
    <location>
        <begin position="251"/>
        <end position="365"/>
    </location>
</feature>
<dbReference type="SUPFAM" id="SSF51011">
    <property type="entry name" value="Glycosyl hydrolase domain"/>
    <property type="match status" value="1"/>
</dbReference>
<dbReference type="SUPFAM" id="SSF51445">
    <property type="entry name" value="(Trans)glycosidases"/>
    <property type="match status" value="1"/>
</dbReference>
<dbReference type="SUPFAM" id="SSF49785">
    <property type="entry name" value="Galactose-binding domain-like"/>
    <property type="match status" value="1"/>
</dbReference>
<evidence type="ECO:0000256" key="4">
    <source>
        <dbReference type="SAM" id="SignalP"/>
    </source>
</evidence>
<dbReference type="InterPro" id="IPR017853">
    <property type="entry name" value="GH"/>
</dbReference>
<feature type="domain" description="CBM-cenC" evidence="6">
    <location>
        <begin position="72"/>
        <end position="190"/>
    </location>
</feature>
<evidence type="ECO:0000256" key="1">
    <source>
        <dbReference type="ARBA" id="ARBA00007806"/>
    </source>
</evidence>
<dbReference type="InterPro" id="IPR033403">
    <property type="entry name" value="DUF5110"/>
</dbReference>
<dbReference type="InterPro" id="IPR051816">
    <property type="entry name" value="Glycosyl_Hydrolase_31"/>
</dbReference>
<organism evidence="9 10">
    <name type="scientific">Marinagarivorans cellulosilyticus</name>
    <dbReference type="NCBI Taxonomy" id="2721545"/>
    <lineage>
        <taxon>Bacteria</taxon>
        <taxon>Pseudomonadati</taxon>
        <taxon>Pseudomonadota</taxon>
        <taxon>Gammaproteobacteria</taxon>
        <taxon>Cellvibrionales</taxon>
        <taxon>Cellvibrionaceae</taxon>
        <taxon>Marinagarivorans</taxon>
    </lineage>
</organism>
<dbReference type="PANTHER" id="PTHR43863:SF2">
    <property type="entry name" value="MALTASE-GLUCOAMYLASE"/>
    <property type="match status" value="1"/>
</dbReference>
<name>A0AAN2BM80_9GAMM</name>
<evidence type="ECO:0000259" key="8">
    <source>
        <dbReference type="Pfam" id="PF21365"/>
    </source>
</evidence>
<dbReference type="Gene3D" id="2.60.40.1180">
    <property type="entry name" value="Golgi alpha-mannosidase II"/>
    <property type="match status" value="2"/>
</dbReference>
<sequence length="811" mass="89180">MSHHLTFTRRSPVLLLAAVPLLFACTGTVDKGQPASSLPVSSSVAASVVSSAASEAASASSVAMAAASLLTSNGLFNAGQQDFVAFAESASVSFDGEFSVAIAQVSANPWDVQLMHPVAIEAGKEYTLCYHAKADAKRDISVNVDDAAPDYASLSGGAIEQSLSTQYQAFSHSFFADATDATARLTFNLGASAIGVQLDNISLALGESCALLSSSSASSVPSEAASCELVPPAVAAASPVGLNLNRPKTEPMIPKWGLGFMQSQWGYGSPEAPFGYDTQEGFLNHARALRGLDNPYGDHTHPADIMVLDMYWCGGTVGDFSCWDWPNNMRWDHAKFPDPKAMMDELHAMNFKVIMNYHAGGFESHNQEWMAAMQSHLDAGLDAPWLDFWSGGSKAEIQIWNKMRSHFGEDKRLMFMARHYTLPNTENAEGGEFNAAGVYQDGIGKETPPNEDDIEKTMPVHWTGDVVGSWLGLEQSIEGVVYGPDGAMGGWSYLHTDTPGHSGVVGPQSTELALRWIQFSDFTTGTRNHGWTPRDVWSWGEMAEEYSYFSRMLRYRLLPYIYTYTNVIWEQAIPLTRPMKLAYPGQADHLKFQYMFGDELLVAPVYKSAADFGGAMDVFLPAGEQWVDYWNHKVYNGNQTIKVDVRVENLKHVPLYVKRGSIIPMGPEILYIDTAVHPDPLTLDIYPKCAGESRFTLHDDDGESLGYQRGEYARTEFAVEKFADSLRVEVGASVGEYSGKPTEQNYLLKINLIDEAYRKVKHNNTELTYVNDFNSLLEPQAAAGTWALDAARKILYVRFSTDNTVDSFMKQ</sequence>
<dbReference type="KEGG" id="marq:MARGE09_P3999"/>
<evidence type="ECO:0000259" key="6">
    <source>
        <dbReference type="Pfam" id="PF02018"/>
    </source>
</evidence>
<dbReference type="GO" id="GO:0005975">
    <property type="term" value="P:carbohydrate metabolic process"/>
    <property type="evidence" value="ECO:0007669"/>
    <property type="project" value="InterPro"/>
</dbReference>
<dbReference type="InterPro" id="IPR000322">
    <property type="entry name" value="Glyco_hydro_31_TIM"/>
</dbReference>